<evidence type="ECO:0000313" key="1">
    <source>
        <dbReference type="EMBL" id="JAD99243.1"/>
    </source>
</evidence>
<reference evidence="1" key="2">
    <citation type="journal article" date="2015" name="Data Brief">
        <title>Shoot transcriptome of the giant reed, Arundo donax.</title>
        <authorList>
            <person name="Barrero R.A."/>
            <person name="Guerrero F.D."/>
            <person name="Moolhuijzen P."/>
            <person name="Goolsby J.A."/>
            <person name="Tidwell J."/>
            <person name="Bellgard S.E."/>
            <person name="Bellgard M.I."/>
        </authorList>
    </citation>
    <scope>NUCLEOTIDE SEQUENCE</scope>
    <source>
        <tissue evidence="1">Shoot tissue taken approximately 20 cm above the soil surface</tissue>
    </source>
</reference>
<dbReference type="EMBL" id="GBRH01198652">
    <property type="protein sequence ID" value="JAD99243.1"/>
    <property type="molecule type" value="Transcribed_RNA"/>
</dbReference>
<protein>
    <submittedName>
        <fullName evidence="1">Uncharacterized protein</fullName>
    </submittedName>
</protein>
<dbReference type="AlphaFoldDB" id="A0A0A9EJR4"/>
<reference evidence="1" key="1">
    <citation type="submission" date="2014-09" db="EMBL/GenBank/DDBJ databases">
        <authorList>
            <person name="Magalhaes I.L.F."/>
            <person name="Oliveira U."/>
            <person name="Santos F.R."/>
            <person name="Vidigal T.H.D.A."/>
            <person name="Brescovit A.D."/>
            <person name="Santos A.J."/>
        </authorList>
    </citation>
    <scope>NUCLEOTIDE SEQUENCE</scope>
    <source>
        <tissue evidence="1">Shoot tissue taken approximately 20 cm above the soil surface</tissue>
    </source>
</reference>
<sequence>MTTKVVGATSVHHCLNIQAPTLRKCVNVSRTIIFIL</sequence>
<name>A0A0A9EJR4_ARUDO</name>
<organism evidence="1">
    <name type="scientific">Arundo donax</name>
    <name type="common">Giant reed</name>
    <name type="synonym">Donax arundinaceus</name>
    <dbReference type="NCBI Taxonomy" id="35708"/>
    <lineage>
        <taxon>Eukaryota</taxon>
        <taxon>Viridiplantae</taxon>
        <taxon>Streptophyta</taxon>
        <taxon>Embryophyta</taxon>
        <taxon>Tracheophyta</taxon>
        <taxon>Spermatophyta</taxon>
        <taxon>Magnoliopsida</taxon>
        <taxon>Liliopsida</taxon>
        <taxon>Poales</taxon>
        <taxon>Poaceae</taxon>
        <taxon>PACMAD clade</taxon>
        <taxon>Arundinoideae</taxon>
        <taxon>Arundineae</taxon>
        <taxon>Arundo</taxon>
    </lineage>
</organism>
<accession>A0A0A9EJR4</accession>
<proteinExistence type="predicted"/>